<evidence type="ECO:0000313" key="3">
    <source>
        <dbReference type="EMBL" id="SCZ79695.1"/>
    </source>
</evidence>
<dbReference type="InterPro" id="IPR006626">
    <property type="entry name" value="PbH1"/>
</dbReference>
<proteinExistence type="predicted"/>
<keyword evidence="1" id="KW-0472">Membrane</keyword>
<sequence>MRTNTLTNFAKRIVLLLFALMIYLCSYMNIEASSDSSNILFTTKWKQPTSTDTSAVYTEFATRVANNGQISVLEVYYVLTQDSNLVCHIMDNDLNIIASSNTVATRAGSGIQKFIIPDYTYTAENMYIALESDKQSIGVGTVQDISSVSASVTANNTVSGIQNAQRISQSSTLSKVNGTTRNGISLYIKAYGTISENSDNLIVANPVPTYKSGGTSTEEKNLFNTKWQYPTSTDKSVLYSGIASRVVNIGTISRVEIYYVLTENSNLTCRLLDTNLNTIVSSSAVATKAGTGMQTFTFPAYSYSGSEMYISLESDRRSLGVGCGQDSGTALSCVTANNMVSGKQNAFTYSPDKPLSKISGGTVKQSFTLYIKVYGQRTDIPVETASTTNSSITKNVYISVSSGVDEVIAGSKSHPYKTLSYAIKQNGNNTIYSLKCSDTFYLRYGIELTDLSNIVLNSYGTGTPPSICGLVAFTPKKVAANTYTSTFSERETGVLFINSKPFWKRKTLDANLTDNASYYFDKATSQLKLNYNSPITSAYFAAPYSGIMVSHCSNVVIEGLTVSFYGRHGIRVFDNCSNVTVRNNTIHNIGGVPTTENIKYGNGIELWMTNLSDIYVQNNVVYNCFDAGLTAQVQSASSFTNTNLQFTNNTVSNCRYNFEYFNSGNSNTTCTVTVANNILNNCMDITGGYREKAGTAHGSFLCLWNSEGARDSIAVSGNVCTSSDSYGIAFRDDTYGKIKVNNNVFTGCSNAILNPQFLYGSNNTFK</sequence>
<dbReference type="InterPro" id="IPR011050">
    <property type="entry name" value="Pectin_lyase_fold/virulence"/>
</dbReference>
<feature type="domain" description="Right handed beta helix" evidence="2">
    <location>
        <begin position="543"/>
        <end position="683"/>
    </location>
</feature>
<dbReference type="InterPro" id="IPR039448">
    <property type="entry name" value="Beta_helix"/>
</dbReference>
<gene>
    <name evidence="3" type="ORF">SAMN02910350_01903</name>
</gene>
<dbReference type="SMART" id="SM00710">
    <property type="entry name" value="PbH1"/>
    <property type="match status" value="6"/>
</dbReference>
<dbReference type="Gene3D" id="3.30.1910.20">
    <property type="entry name" value="asparaginyl-tRNA synthetase, N-terminal domain"/>
    <property type="match status" value="1"/>
</dbReference>
<feature type="transmembrane region" description="Helical" evidence="1">
    <location>
        <begin position="12"/>
        <end position="30"/>
    </location>
</feature>
<dbReference type="Proteomes" id="UP000199428">
    <property type="component" value="Unassembled WGS sequence"/>
</dbReference>
<evidence type="ECO:0000256" key="1">
    <source>
        <dbReference type="SAM" id="Phobius"/>
    </source>
</evidence>
<dbReference type="EMBL" id="FMWK01000010">
    <property type="protein sequence ID" value="SCZ79695.1"/>
    <property type="molecule type" value="Genomic_DNA"/>
</dbReference>
<dbReference type="Pfam" id="PF13229">
    <property type="entry name" value="Beta_helix"/>
    <property type="match status" value="1"/>
</dbReference>
<dbReference type="SUPFAM" id="SSF51126">
    <property type="entry name" value="Pectin lyase-like"/>
    <property type="match status" value="1"/>
</dbReference>
<name>A0A1G5RZX1_PSEXY</name>
<accession>A0A1G5RZX1</accession>
<keyword evidence="1" id="KW-0812">Transmembrane</keyword>
<organism evidence="3 4">
    <name type="scientific">Pseudobutyrivibrio xylanivorans</name>
    <dbReference type="NCBI Taxonomy" id="185007"/>
    <lineage>
        <taxon>Bacteria</taxon>
        <taxon>Bacillati</taxon>
        <taxon>Bacillota</taxon>
        <taxon>Clostridia</taxon>
        <taxon>Lachnospirales</taxon>
        <taxon>Lachnospiraceae</taxon>
        <taxon>Pseudobutyrivibrio</taxon>
    </lineage>
</organism>
<reference evidence="3 4" key="1">
    <citation type="submission" date="2016-10" db="EMBL/GenBank/DDBJ databases">
        <authorList>
            <person name="de Groot N.N."/>
        </authorList>
    </citation>
    <scope>NUCLEOTIDE SEQUENCE [LARGE SCALE GENOMIC DNA]</scope>
    <source>
        <strain evidence="3 4">DSM 10317</strain>
    </source>
</reference>
<protein>
    <submittedName>
        <fullName evidence="3">Right handed beta helix region</fullName>
    </submittedName>
</protein>
<dbReference type="AlphaFoldDB" id="A0A1G5RZX1"/>
<keyword evidence="1" id="KW-1133">Transmembrane helix</keyword>
<dbReference type="Gene3D" id="2.160.20.10">
    <property type="entry name" value="Single-stranded right-handed beta-helix, Pectin lyase-like"/>
    <property type="match status" value="1"/>
</dbReference>
<evidence type="ECO:0000259" key="2">
    <source>
        <dbReference type="Pfam" id="PF13229"/>
    </source>
</evidence>
<dbReference type="RefSeq" id="WP_090163049.1">
    <property type="nucleotide sequence ID" value="NZ_FMWK01000010.1"/>
</dbReference>
<dbReference type="InterPro" id="IPR012334">
    <property type="entry name" value="Pectin_lyas_fold"/>
</dbReference>
<evidence type="ECO:0000313" key="4">
    <source>
        <dbReference type="Proteomes" id="UP000199428"/>
    </source>
</evidence>